<dbReference type="InterPro" id="IPR046188">
    <property type="entry name" value="DUF6216"/>
</dbReference>
<keyword evidence="1" id="KW-0472">Membrane</keyword>
<dbReference type="Proteomes" id="UP000284908">
    <property type="component" value="Unassembled WGS sequence"/>
</dbReference>
<keyword evidence="3" id="KW-1185">Reference proteome</keyword>
<dbReference type="OrthoDB" id="6120492at2"/>
<feature type="transmembrane region" description="Helical" evidence="1">
    <location>
        <begin position="129"/>
        <end position="150"/>
    </location>
</feature>
<keyword evidence="1" id="KW-1133">Transmembrane helix</keyword>
<name>A0A419N693_9GAMM</name>
<keyword evidence="1" id="KW-0812">Transmembrane</keyword>
<reference evidence="2 3" key="1">
    <citation type="submission" date="2018-09" db="EMBL/GenBank/DDBJ databases">
        <authorList>
            <person name="Le Fleche-Mateos A."/>
        </authorList>
    </citation>
    <scope>NUCLEOTIDE SEQUENCE [LARGE SCALE GENOMIC DNA]</scope>
    <source>
        <strain evidence="2 3">DSM 27399</strain>
    </source>
</reference>
<evidence type="ECO:0000313" key="3">
    <source>
        <dbReference type="Proteomes" id="UP000284908"/>
    </source>
</evidence>
<gene>
    <name evidence="2" type="ORF">D6C13_16990</name>
</gene>
<comment type="caution">
    <text evidence="2">The sequence shown here is derived from an EMBL/GenBank/DDBJ whole genome shotgun (WGS) entry which is preliminary data.</text>
</comment>
<evidence type="ECO:0000313" key="2">
    <source>
        <dbReference type="EMBL" id="RJT42287.1"/>
    </source>
</evidence>
<feature type="transmembrane region" description="Helical" evidence="1">
    <location>
        <begin position="242"/>
        <end position="262"/>
    </location>
</feature>
<dbReference type="Pfam" id="PF19723">
    <property type="entry name" value="DUF6216"/>
    <property type="match status" value="1"/>
</dbReference>
<protein>
    <submittedName>
        <fullName evidence="2">Uncharacterized protein</fullName>
    </submittedName>
</protein>
<proteinExistence type="predicted"/>
<feature type="transmembrane region" description="Helical" evidence="1">
    <location>
        <begin position="15"/>
        <end position="33"/>
    </location>
</feature>
<dbReference type="AlphaFoldDB" id="A0A419N693"/>
<evidence type="ECO:0000256" key="1">
    <source>
        <dbReference type="SAM" id="Phobius"/>
    </source>
</evidence>
<dbReference type="RefSeq" id="WP_120133884.1">
    <property type="nucleotide sequence ID" value="NZ_RAHH01000020.1"/>
</dbReference>
<accession>A0A419N693</accession>
<sequence>MDFDTIISFILKYDSLLNSLVLISACLAVLFYIQQRAGSSYSILNRLWSFMLGGKEFHSHSLTRFLRKRNDIEHFNMLFNMKAKSIDEINEFIKWMDVNNIDIKQVSQAKNWFDISALTVKRPRGWTSLCMFITMAVTFYLLLLSLTIALKPAALLKINEGEPWIWVGKEKISNYAPNISFSSHSWHDWYLDEEKCAVVNFDYKNFSSFSHLRVETIKKVCESFQKPKDQKYIAKIIKGQNVFFFIALYPGVIFIISIITLMRRYNALSLLREVERLNN</sequence>
<organism evidence="2 3">
    <name type="scientific">Rahnella woolbedingensis</name>
    <dbReference type="NCBI Taxonomy" id="1510574"/>
    <lineage>
        <taxon>Bacteria</taxon>
        <taxon>Pseudomonadati</taxon>
        <taxon>Pseudomonadota</taxon>
        <taxon>Gammaproteobacteria</taxon>
        <taxon>Enterobacterales</taxon>
        <taxon>Yersiniaceae</taxon>
        <taxon>Rahnella</taxon>
    </lineage>
</organism>
<dbReference type="EMBL" id="RAHH01000020">
    <property type="protein sequence ID" value="RJT42287.1"/>
    <property type="molecule type" value="Genomic_DNA"/>
</dbReference>